<dbReference type="InterPro" id="IPR027417">
    <property type="entry name" value="P-loop_NTPase"/>
</dbReference>
<dbReference type="SMART" id="SM00382">
    <property type="entry name" value="AAA"/>
    <property type="match status" value="2"/>
</dbReference>
<dbReference type="Proteomes" id="UP000326924">
    <property type="component" value="Unassembled WGS sequence"/>
</dbReference>
<evidence type="ECO:0000256" key="1">
    <source>
        <dbReference type="ARBA" id="ARBA00006914"/>
    </source>
</evidence>
<proteinExistence type="inferred from homology"/>
<dbReference type="Pfam" id="PF23315">
    <property type="entry name" value="PEX6_4th"/>
    <property type="match status" value="1"/>
</dbReference>
<dbReference type="FunCoup" id="A0A5J5FC97">
    <property type="interactions" value="280"/>
</dbReference>
<keyword evidence="6" id="KW-0472">Membrane</keyword>
<sequence length="1335" mass="144580">MSSSMSPPPAPATIKPPPASLRKRPKNRPPAVARFIIDELRGDAGFVSEDIWRDVFGFQKKVVVADRKLEDIDLNEEPEDEPLPPTLYLAIAPLASAASVRKWTILPVTLMPTSSQFPSLPPNTVLIPSSMNIGPLADLRLPNKRQTGVLITAVNPAYLESVIVNVRTIPGTQVHETDHDLEDRVKDALSKIKIVHTGEPLRLNYGRSAVGRTARIALTEPVNQGFLKPDTKVVVVKERGGQRQAAATDGFAILAGGNSEESDASADTVMLSDDDDEEDDALEFSTFLTAPSTTTAVSFPSISSTPTLVRNGIASPTPGQTPPKSAGRIFRPQPLTAPVPPGYLHPKPREGDDDEARVFVKVGDLAKLGVFSGDWIKISPAPSPQDDAPTSPLRTAAESVARGRGFRPTSSGSMVRNGSRGVPQREESEGKEQALGRPVRVFSLPESWEGPTNKTKSSKKGKGKAISIGASGGRVVYLSPVLLANLLPDNPSSDVLLSPLPSVPPSASSVLHSHAPAFPPSAKEVTLLRIASPTSTDRALQPSLLLQLKSYFETCRRLVKKGDLIAVSTDEVLARSLYGDTSEDGVTEELLASSDAGRRNCVAWFRVGSIVSSAVEDADSKALSPSRLGDDRGPREDPWGDVVFVDPASTRMVQAGSEKRKVPPTMNSTWENYLGIRPPPLREATLLGQPVQITMPARFISQTQRRLRELIAAATSPRAIKMNLQPIAILVTSTQRDIGKRTLAQAAAADVGVHVFHIDAYDIIADGGAGDTKTEAFLRARVDRALSCGKETCVLLISHIEALTAGRMGEVLKEIVSDLKIVVATTTEVDKLSDTVRNVFTHELEVGAPDEKERAALLSTIVDEKRIRLASDVDLGAIAVKTAALVAGDLSDVLDRAVAASKSRVAALAKRLRKSSPPTPPRELPTIADLQFAGGDLVTAVCRVDFDVAVEAARRNFSDSIGAPRIPNVSWDDVGGLANVKYAVMETIQLPLERPELFAKGMKKRSGILFYGPPGTGKTLLAKAIATEFSLNFFSIKGPELLNMYIGESEANVRRVFQRARDARPCVVFFDELDSVAPKRGNQGDSGGVMDRIVSQLLAELDGMSEGKEGSGGVFVIGATNRPDLLDPALLRPGRFDKMLYLGVSDTHEKQLTILEALTRKFSLDAKCRLQDVAETLPFTYTGADLYALCSDAMLKAITRQARWVDRRIQELEMQRGDGSKVGTAWWFDNVATEEDVRVVVSHADFEEARRELVGSVSAKELEHYQRVREQFEQPDKAPQQQQEEEQQQQMLQIDRKGKGKAVAVDDDGSEREVGAPPPQWEDPAQGDEEDLYGE</sequence>
<evidence type="ECO:0000313" key="14">
    <source>
        <dbReference type="EMBL" id="KAA8915007.1"/>
    </source>
</evidence>
<dbReference type="Gene3D" id="1.10.8.60">
    <property type="match status" value="2"/>
</dbReference>
<dbReference type="PROSITE" id="PS00674">
    <property type="entry name" value="AAA"/>
    <property type="match status" value="1"/>
</dbReference>
<dbReference type="GO" id="GO:0005778">
    <property type="term" value="C:peroxisomal membrane"/>
    <property type="evidence" value="ECO:0007669"/>
    <property type="project" value="UniProtKB-SubCell"/>
</dbReference>
<evidence type="ECO:0000256" key="9">
    <source>
        <dbReference type="ARBA" id="ARBA00034920"/>
    </source>
</evidence>
<keyword evidence="2" id="KW-0962">Peroxisome biogenesis</keyword>
<evidence type="ECO:0000256" key="5">
    <source>
        <dbReference type="ARBA" id="ARBA00022840"/>
    </source>
</evidence>
<dbReference type="FunFam" id="1.10.8.60:FF:000039">
    <property type="entry name" value="peroxisome biogenesis factor 6"/>
    <property type="match status" value="1"/>
</dbReference>
<evidence type="ECO:0000256" key="2">
    <source>
        <dbReference type="ARBA" id="ARBA00022593"/>
    </source>
</evidence>
<dbReference type="Pfam" id="PF00004">
    <property type="entry name" value="AAA"/>
    <property type="match status" value="2"/>
</dbReference>
<evidence type="ECO:0000313" key="15">
    <source>
        <dbReference type="Proteomes" id="UP000326924"/>
    </source>
</evidence>
<dbReference type="InterPro" id="IPR056995">
    <property type="entry name" value="PEX6_4th_dom"/>
</dbReference>
<dbReference type="InterPro" id="IPR003960">
    <property type="entry name" value="ATPase_AAA_CS"/>
</dbReference>
<feature type="compositionally biased region" description="Basic and acidic residues" evidence="12">
    <location>
        <begin position="423"/>
        <end position="434"/>
    </location>
</feature>
<evidence type="ECO:0000256" key="6">
    <source>
        <dbReference type="ARBA" id="ARBA00023136"/>
    </source>
</evidence>
<comment type="caution">
    <text evidence="14">The sequence shown here is derived from an EMBL/GenBank/DDBJ whole genome shotgun (WGS) entry which is preliminary data.</text>
</comment>
<feature type="domain" description="AAA+ ATPase" evidence="13">
    <location>
        <begin position="1004"/>
        <end position="1146"/>
    </location>
</feature>
<evidence type="ECO:0000256" key="7">
    <source>
        <dbReference type="ARBA" id="ARBA00034691"/>
    </source>
</evidence>
<reference evidence="14 15" key="1">
    <citation type="submission" date="2019-09" db="EMBL/GenBank/DDBJ databases">
        <title>Draft genome of the ectomycorrhizal ascomycete Sphaerosporella brunnea.</title>
        <authorList>
            <consortium name="DOE Joint Genome Institute"/>
            <person name="Benucci G.M."/>
            <person name="Marozzi G."/>
            <person name="Antonielli L."/>
            <person name="Sanchez S."/>
            <person name="Marco P."/>
            <person name="Wang X."/>
            <person name="Falini L.B."/>
            <person name="Barry K."/>
            <person name="Haridas S."/>
            <person name="Lipzen A."/>
            <person name="Labutti K."/>
            <person name="Grigoriev I.V."/>
            <person name="Murat C."/>
            <person name="Martin F."/>
            <person name="Albertini E."/>
            <person name="Donnini D."/>
            <person name="Bonito G."/>
        </authorList>
    </citation>
    <scope>NUCLEOTIDE SEQUENCE [LARGE SCALE GENOMIC DNA]</scope>
    <source>
        <strain evidence="14 15">Sb_GMNB300</strain>
    </source>
</reference>
<dbReference type="FunFam" id="3.40.50.300:FF:000109">
    <property type="entry name" value="Peroxisomal biogenesis factor 6"/>
    <property type="match status" value="1"/>
</dbReference>
<dbReference type="CDD" id="cd19527">
    <property type="entry name" value="RecA-like_PEX6_r2"/>
    <property type="match status" value="1"/>
</dbReference>
<feature type="region of interest" description="Disordered" evidence="12">
    <location>
        <begin position="1"/>
        <end position="27"/>
    </location>
</feature>
<protein>
    <recommendedName>
        <fullName evidence="8">Peroxisomal ATPase PEX6</fullName>
    </recommendedName>
    <alternativeName>
        <fullName evidence="9">Peroxin-6</fullName>
    </alternativeName>
</protein>
<evidence type="ECO:0000256" key="4">
    <source>
        <dbReference type="ARBA" id="ARBA00022801"/>
    </source>
</evidence>
<dbReference type="GO" id="GO:0005524">
    <property type="term" value="F:ATP binding"/>
    <property type="evidence" value="ECO:0007669"/>
    <property type="project" value="UniProtKB-KW"/>
</dbReference>
<feature type="region of interest" description="Disordered" evidence="12">
    <location>
        <begin position="1269"/>
        <end position="1335"/>
    </location>
</feature>
<evidence type="ECO:0000256" key="8">
    <source>
        <dbReference type="ARBA" id="ARBA00034811"/>
    </source>
</evidence>
<feature type="region of interest" description="Disordered" evidence="12">
    <location>
        <begin position="380"/>
        <end position="465"/>
    </location>
</feature>
<comment type="subunit">
    <text evidence="11">Interacts with PEX1; forming the PEX1-PEX6 AAA ATPase complex, which is composed of a heterohexamer formed by a trimer of PEX1-PEX6 dimers.</text>
</comment>
<keyword evidence="4 14" id="KW-0378">Hydrolase</keyword>
<dbReference type="OrthoDB" id="5553750at2759"/>
<comment type="subcellular location">
    <subcellularLocation>
        <location evidence="7">Peroxisome membrane</location>
        <topology evidence="7">Peripheral membrane protein</topology>
        <orientation evidence="7">Cytoplasmic side</orientation>
    </subcellularLocation>
</comment>
<dbReference type="InterPro" id="IPR050168">
    <property type="entry name" value="AAA_ATPase_domain"/>
</dbReference>
<dbReference type="InParanoid" id="A0A5J5FC97"/>
<feature type="compositionally biased region" description="Acidic residues" evidence="12">
    <location>
        <begin position="1325"/>
        <end position="1335"/>
    </location>
</feature>
<feature type="compositionally biased region" description="Pro residues" evidence="12">
    <location>
        <begin position="1"/>
        <end position="19"/>
    </location>
</feature>
<keyword evidence="3" id="KW-0547">Nucleotide-binding</keyword>
<keyword evidence="15" id="KW-1185">Reference proteome</keyword>
<dbReference type="PANTHER" id="PTHR23077">
    <property type="entry name" value="AAA-FAMILY ATPASE"/>
    <property type="match status" value="1"/>
</dbReference>
<organism evidence="14 15">
    <name type="scientific">Sphaerosporella brunnea</name>
    <dbReference type="NCBI Taxonomy" id="1250544"/>
    <lineage>
        <taxon>Eukaryota</taxon>
        <taxon>Fungi</taxon>
        <taxon>Dikarya</taxon>
        <taxon>Ascomycota</taxon>
        <taxon>Pezizomycotina</taxon>
        <taxon>Pezizomycetes</taxon>
        <taxon>Pezizales</taxon>
        <taxon>Pyronemataceae</taxon>
        <taxon>Sphaerosporella</taxon>
    </lineage>
</organism>
<feature type="domain" description="AAA+ ATPase" evidence="13">
    <location>
        <begin position="725"/>
        <end position="850"/>
    </location>
</feature>
<dbReference type="Gene3D" id="3.40.50.300">
    <property type="entry name" value="P-loop containing nucleotide triphosphate hydrolases"/>
    <property type="match status" value="2"/>
</dbReference>
<gene>
    <name evidence="14" type="ORF">FN846DRAFT_915423</name>
</gene>
<comment type="similarity">
    <text evidence="1">Belongs to the AAA ATPase family.</text>
</comment>
<dbReference type="Pfam" id="PF23120">
    <property type="entry name" value="PEX6_N"/>
    <property type="match status" value="1"/>
</dbReference>
<feature type="region of interest" description="Disordered" evidence="12">
    <location>
        <begin position="621"/>
        <end position="640"/>
    </location>
</feature>
<comment type="catalytic activity">
    <reaction evidence="10">
        <text>ATP + H2O = ADP + phosphate + H(+)</text>
        <dbReference type="Rhea" id="RHEA:13065"/>
        <dbReference type="ChEBI" id="CHEBI:15377"/>
        <dbReference type="ChEBI" id="CHEBI:15378"/>
        <dbReference type="ChEBI" id="CHEBI:30616"/>
        <dbReference type="ChEBI" id="CHEBI:43474"/>
        <dbReference type="ChEBI" id="CHEBI:456216"/>
    </reaction>
    <physiologicalReaction direction="left-to-right" evidence="10">
        <dbReference type="Rhea" id="RHEA:13066"/>
    </physiologicalReaction>
</comment>
<evidence type="ECO:0000256" key="11">
    <source>
        <dbReference type="ARBA" id="ARBA00062700"/>
    </source>
</evidence>
<dbReference type="InterPro" id="IPR003593">
    <property type="entry name" value="AAA+_ATPase"/>
</dbReference>
<dbReference type="GO" id="GO:0016887">
    <property type="term" value="F:ATP hydrolysis activity"/>
    <property type="evidence" value="ECO:0007669"/>
    <property type="project" value="InterPro"/>
</dbReference>
<dbReference type="GO" id="GO:0016558">
    <property type="term" value="P:protein import into peroxisome matrix"/>
    <property type="evidence" value="ECO:0007669"/>
    <property type="project" value="TreeGrafter"/>
</dbReference>
<dbReference type="SUPFAM" id="SSF52540">
    <property type="entry name" value="P-loop containing nucleoside triphosphate hydrolases"/>
    <property type="match status" value="2"/>
</dbReference>
<dbReference type="InterPro" id="IPR047533">
    <property type="entry name" value="RecA-like_PEX6_r2"/>
</dbReference>
<dbReference type="PANTHER" id="PTHR23077:SF9">
    <property type="entry name" value="PEROXISOMAL ATPASE PEX6"/>
    <property type="match status" value="1"/>
</dbReference>
<dbReference type="EMBL" id="VXIS01000001">
    <property type="protein sequence ID" value="KAA8915007.1"/>
    <property type="molecule type" value="Genomic_DNA"/>
</dbReference>
<evidence type="ECO:0000259" key="13">
    <source>
        <dbReference type="SMART" id="SM00382"/>
    </source>
</evidence>
<dbReference type="GO" id="GO:0005829">
    <property type="term" value="C:cytosol"/>
    <property type="evidence" value="ECO:0007669"/>
    <property type="project" value="TreeGrafter"/>
</dbReference>
<evidence type="ECO:0000256" key="3">
    <source>
        <dbReference type="ARBA" id="ARBA00022741"/>
    </source>
</evidence>
<evidence type="ECO:0000256" key="12">
    <source>
        <dbReference type="SAM" id="MobiDB-lite"/>
    </source>
</evidence>
<accession>A0A5J5FC97</accession>
<dbReference type="InterPro" id="IPR003959">
    <property type="entry name" value="ATPase_AAA_core"/>
</dbReference>
<keyword evidence="5" id="KW-0067">ATP-binding</keyword>
<feature type="compositionally biased region" description="Basic and acidic residues" evidence="12">
    <location>
        <begin position="628"/>
        <end position="638"/>
    </location>
</feature>
<name>A0A5J5FC97_9PEZI</name>
<evidence type="ECO:0000256" key="10">
    <source>
        <dbReference type="ARBA" id="ARBA00048778"/>
    </source>
</evidence>